<dbReference type="SUPFAM" id="SSF75169">
    <property type="entry name" value="DsrEFH-like"/>
    <property type="match status" value="1"/>
</dbReference>
<evidence type="ECO:0000313" key="1">
    <source>
        <dbReference type="EMBL" id="MBM7561719.1"/>
    </source>
</evidence>
<dbReference type="EMBL" id="JAFBDT010000007">
    <property type="protein sequence ID" value="MBM7561719.1"/>
    <property type="molecule type" value="Genomic_DNA"/>
</dbReference>
<protein>
    <submittedName>
        <fullName evidence="1">Intracellular sulfur oxidation DsrE/DsrF family protein</fullName>
    </submittedName>
</protein>
<name>A0ABS2MQP3_9FIRM</name>
<dbReference type="RefSeq" id="WP_204663495.1">
    <property type="nucleotide sequence ID" value="NZ_JAFBDT010000007.1"/>
</dbReference>
<organism evidence="1 2">
    <name type="scientific">Fusibacter tunisiensis</name>
    <dbReference type="NCBI Taxonomy" id="1008308"/>
    <lineage>
        <taxon>Bacteria</taxon>
        <taxon>Bacillati</taxon>
        <taxon>Bacillota</taxon>
        <taxon>Clostridia</taxon>
        <taxon>Eubacteriales</taxon>
        <taxon>Eubacteriales Family XII. Incertae Sedis</taxon>
        <taxon>Fusibacter</taxon>
    </lineage>
</organism>
<reference evidence="1 2" key="1">
    <citation type="submission" date="2021-01" db="EMBL/GenBank/DDBJ databases">
        <title>Genomic Encyclopedia of Type Strains, Phase IV (KMG-IV): sequencing the most valuable type-strain genomes for metagenomic binning, comparative biology and taxonomic classification.</title>
        <authorList>
            <person name="Goeker M."/>
        </authorList>
    </citation>
    <scope>NUCLEOTIDE SEQUENCE [LARGE SCALE GENOMIC DNA]</scope>
    <source>
        <strain evidence="1 2">DSM 24436</strain>
    </source>
</reference>
<comment type="caution">
    <text evidence="1">The sequence shown here is derived from an EMBL/GenBank/DDBJ whole genome shotgun (WGS) entry which is preliminary data.</text>
</comment>
<dbReference type="Proteomes" id="UP000767854">
    <property type="component" value="Unassembled WGS sequence"/>
</dbReference>
<proteinExistence type="predicted"/>
<dbReference type="InterPro" id="IPR027396">
    <property type="entry name" value="DsrEFH-like"/>
</dbReference>
<keyword evidence="2" id="KW-1185">Reference proteome</keyword>
<sequence>MTKVVYFAFNGDQMCFVHVLLNVLEMSEKGYDVKIVMEGEAVKLIEPLETSKNPLYIKAKEKGLIDCICKACSAKLGVLEFNETVGIPVDGSMSGHPSMAKYLEEGFKIITL</sequence>
<dbReference type="Gene3D" id="3.40.1260.10">
    <property type="entry name" value="DsrEFH-like"/>
    <property type="match status" value="1"/>
</dbReference>
<gene>
    <name evidence="1" type="ORF">JOC49_001260</name>
</gene>
<accession>A0ABS2MQP3</accession>
<evidence type="ECO:0000313" key="2">
    <source>
        <dbReference type="Proteomes" id="UP000767854"/>
    </source>
</evidence>